<proteinExistence type="predicted"/>
<reference evidence="1 2" key="1">
    <citation type="submission" date="2023-09" db="EMBL/GenBank/DDBJ databases">
        <title>Pangenome analysis of Batrachochytrium dendrobatidis and related Chytrids.</title>
        <authorList>
            <person name="Yacoub M.N."/>
            <person name="Stajich J.E."/>
            <person name="James T.Y."/>
        </authorList>
    </citation>
    <scope>NUCLEOTIDE SEQUENCE [LARGE SCALE GENOMIC DNA]</scope>
    <source>
        <strain evidence="1 2">JEL0888</strain>
    </source>
</reference>
<dbReference type="Proteomes" id="UP001527925">
    <property type="component" value="Unassembled WGS sequence"/>
</dbReference>
<dbReference type="PANTHER" id="PTHR23404">
    <property type="entry name" value="MOLYBDOPTERIN SYNTHASE RELATED"/>
    <property type="match status" value="1"/>
</dbReference>
<dbReference type="InterPro" id="IPR036188">
    <property type="entry name" value="FAD/NAD-bd_sf"/>
</dbReference>
<dbReference type="CDD" id="cd00756">
    <property type="entry name" value="MoaE"/>
    <property type="match status" value="1"/>
</dbReference>
<accession>A0ABR4N7T5</accession>
<name>A0ABR4N7T5_9FUNG</name>
<evidence type="ECO:0000313" key="2">
    <source>
        <dbReference type="Proteomes" id="UP001527925"/>
    </source>
</evidence>
<dbReference type="SUPFAM" id="SSF51905">
    <property type="entry name" value="FAD/NAD(P)-binding domain"/>
    <property type="match status" value="2"/>
</dbReference>
<comment type="caution">
    <text evidence="1">The sequence shown here is derived from an EMBL/GenBank/DDBJ whole genome shotgun (WGS) entry which is preliminary data.</text>
</comment>
<organism evidence="1 2">
    <name type="scientific">Polyrhizophydium stewartii</name>
    <dbReference type="NCBI Taxonomy" id="2732419"/>
    <lineage>
        <taxon>Eukaryota</taxon>
        <taxon>Fungi</taxon>
        <taxon>Fungi incertae sedis</taxon>
        <taxon>Chytridiomycota</taxon>
        <taxon>Chytridiomycota incertae sedis</taxon>
        <taxon>Chytridiomycetes</taxon>
        <taxon>Rhizophydiales</taxon>
        <taxon>Rhizophydiales incertae sedis</taxon>
        <taxon>Polyrhizophydium</taxon>
    </lineage>
</organism>
<sequence length="797" mass="86191">MSALAQRDLVRVGEAPIDEAALSAFVRDDGAGAVVSFLGTTRDSFVDETGTARRVVTLAYEAYAPMAERQLRAIVAAARARFNGLAGVAVEHRVGEVPVGQASVAVVVSAVHRAPAFEAVAWIMDELKATVPVWKREVYADGSVWKENPEARARLAAATDAAAGPAAAAAAAAGLSSLSHNPHLPTMSSDRAAFEQFVAAGDALDTLAAFEQLAGSAAAPLPDGPEAFYTALRARIVPALPFKLKSLFTTLDKVWAANARHRERLAVAAADLGPRARPLEIVVSGGGPCGLRAAIEAATLGHSVRLVELRAEFSRPNVLKSWQPTVDDLVRLGATAFLPNFKAHGNLHIATQQMQLTLFKTALLYGVRVHISRGVCGILDPAFDLAQIRPDVADAGSRKWRVWTATQAAARVYLRRPDPATLVAELSFQPVADKDQPLQKTSLVDFVEPPISADGAILRSLDAATDDERALLSDPSTEFLSFDVLLAAEGEASRLIRRLGFERKITRFAEAIGIVANFDFTPGAKGSSPERQIEERIYWRAAADWRSSPIGTVADQGLEVENIEYMRSSTAHFIAVSTRIRDLVSAGIVAERRETVRDTLQADNMNFDRLRDMGRALARSVGVPDSAPFATRHGIQAFDFSSRGLCVEHVRWLTSASAERDAVLDMPALVLPIGDALQNPFWPQGLGVNRGTHNALDAVWMAHILAASGGNKELAIRERSDAFKTMEWSFRPDRLRSGTEWSADPIDRYSPETYKSRHFKDVKERLPQPTVLERIRTALGLIWDPNAQPSAAASAAS</sequence>
<dbReference type="Gene3D" id="3.90.1170.40">
    <property type="entry name" value="Molybdopterin biosynthesis MoaE subunit"/>
    <property type="match status" value="1"/>
</dbReference>
<dbReference type="InterPro" id="IPR003448">
    <property type="entry name" value="Mopterin_biosynth_MoaE"/>
</dbReference>
<dbReference type="InterPro" id="IPR036563">
    <property type="entry name" value="MoaE_sf"/>
</dbReference>
<keyword evidence="2" id="KW-1185">Reference proteome</keyword>
<protein>
    <recommendedName>
        <fullName evidence="3">Molybdopterin synthase catalytic subunit</fullName>
    </recommendedName>
</protein>
<dbReference type="Gene3D" id="3.50.50.60">
    <property type="entry name" value="FAD/NAD(P)-binding domain"/>
    <property type="match status" value="2"/>
</dbReference>
<gene>
    <name evidence="1" type="ORF">HK105_204962</name>
</gene>
<dbReference type="SUPFAM" id="SSF54690">
    <property type="entry name" value="Molybdopterin synthase subunit MoaE"/>
    <property type="match status" value="1"/>
</dbReference>
<evidence type="ECO:0000313" key="1">
    <source>
        <dbReference type="EMBL" id="KAL2915560.1"/>
    </source>
</evidence>
<dbReference type="EMBL" id="JADGIZ020000023">
    <property type="protein sequence ID" value="KAL2915560.1"/>
    <property type="molecule type" value="Genomic_DNA"/>
</dbReference>
<dbReference type="Pfam" id="PF02391">
    <property type="entry name" value="MoaE"/>
    <property type="match status" value="1"/>
</dbReference>
<evidence type="ECO:0008006" key="3">
    <source>
        <dbReference type="Google" id="ProtNLM"/>
    </source>
</evidence>